<evidence type="ECO:0000259" key="18">
    <source>
        <dbReference type="PROSITE" id="PS50011"/>
    </source>
</evidence>
<dbReference type="GO" id="GO:0000226">
    <property type="term" value="P:microtubule cytoskeleton organization"/>
    <property type="evidence" value="ECO:0007669"/>
    <property type="project" value="TreeGrafter"/>
</dbReference>
<dbReference type="InterPro" id="IPR000719">
    <property type="entry name" value="Prot_kinase_dom"/>
</dbReference>
<dbReference type="GO" id="GO:0005524">
    <property type="term" value="F:ATP binding"/>
    <property type="evidence" value="ECO:0007669"/>
    <property type="project" value="UniProtKB-UniRule"/>
</dbReference>
<evidence type="ECO:0000256" key="6">
    <source>
        <dbReference type="ARBA" id="ARBA00022679"/>
    </source>
</evidence>
<accession>M7CMG7</accession>
<dbReference type="GO" id="GO:0050321">
    <property type="term" value="F:tau-protein kinase activity"/>
    <property type="evidence" value="ECO:0007669"/>
    <property type="project" value="TreeGrafter"/>
</dbReference>
<evidence type="ECO:0000256" key="16">
    <source>
        <dbReference type="PROSITE-ProRule" id="PRU10141"/>
    </source>
</evidence>
<dbReference type="Pfam" id="PF00069">
    <property type="entry name" value="Pkinase"/>
    <property type="match status" value="1"/>
</dbReference>
<keyword evidence="20" id="KW-1185">Reference proteome</keyword>
<evidence type="ECO:0000256" key="15">
    <source>
        <dbReference type="ARBA" id="ARBA00080118"/>
    </source>
</evidence>
<comment type="cofactor">
    <cofactor evidence="1">
        <name>Mg(2+)</name>
        <dbReference type="ChEBI" id="CHEBI:18420"/>
    </cofactor>
</comment>
<evidence type="ECO:0000256" key="5">
    <source>
        <dbReference type="ARBA" id="ARBA00022553"/>
    </source>
</evidence>
<keyword evidence="6" id="KW-0808">Transferase</keyword>
<dbReference type="GO" id="GO:0046872">
    <property type="term" value="F:metal ion binding"/>
    <property type="evidence" value="ECO:0007669"/>
    <property type="project" value="UniProtKB-KW"/>
</dbReference>
<dbReference type="PROSITE" id="PS00108">
    <property type="entry name" value="PROTEIN_KINASE_ST"/>
    <property type="match status" value="1"/>
</dbReference>
<dbReference type="PANTHER" id="PTHR24346:SF49">
    <property type="entry name" value="NIM1 SERINE_THREONINE PROTEIN KINASE"/>
    <property type="match status" value="1"/>
</dbReference>
<keyword evidence="7" id="KW-0479">Metal-binding</keyword>
<dbReference type="InterPro" id="IPR049571">
    <property type="entry name" value="NIM1K_STKc"/>
</dbReference>
<keyword evidence="9 19" id="KW-0418">Kinase</keyword>
<dbReference type="GO" id="GO:0005737">
    <property type="term" value="C:cytoplasm"/>
    <property type="evidence" value="ECO:0007669"/>
    <property type="project" value="TreeGrafter"/>
</dbReference>
<dbReference type="InterPro" id="IPR008271">
    <property type="entry name" value="Ser/Thr_kinase_AS"/>
</dbReference>
<gene>
    <name evidence="19" type="ORF">UY3_00344</name>
</gene>
<dbReference type="SUPFAM" id="SSF56112">
    <property type="entry name" value="Protein kinase-like (PK-like)"/>
    <property type="match status" value="1"/>
</dbReference>
<organism evidence="19 20">
    <name type="scientific">Chelonia mydas</name>
    <name type="common">Green sea-turtle</name>
    <name type="synonym">Chelonia agassizi</name>
    <dbReference type="NCBI Taxonomy" id="8469"/>
    <lineage>
        <taxon>Eukaryota</taxon>
        <taxon>Metazoa</taxon>
        <taxon>Chordata</taxon>
        <taxon>Craniata</taxon>
        <taxon>Vertebrata</taxon>
        <taxon>Euteleostomi</taxon>
        <taxon>Archelosauria</taxon>
        <taxon>Testudinata</taxon>
        <taxon>Testudines</taxon>
        <taxon>Cryptodira</taxon>
        <taxon>Durocryptodira</taxon>
        <taxon>Americhelydia</taxon>
        <taxon>Chelonioidea</taxon>
        <taxon>Cheloniidae</taxon>
        <taxon>Chelonia</taxon>
    </lineage>
</organism>
<dbReference type="SMART" id="SM00220">
    <property type="entry name" value="S_TKc"/>
    <property type="match status" value="1"/>
</dbReference>
<name>M7CMG7_CHEMY</name>
<evidence type="ECO:0000256" key="14">
    <source>
        <dbReference type="ARBA" id="ARBA00069491"/>
    </source>
</evidence>
<evidence type="ECO:0000256" key="9">
    <source>
        <dbReference type="ARBA" id="ARBA00022777"/>
    </source>
</evidence>
<evidence type="ECO:0000256" key="8">
    <source>
        <dbReference type="ARBA" id="ARBA00022741"/>
    </source>
</evidence>
<dbReference type="EMBL" id="KB474189">
    <property type="protein sequence ID" value="EMP42407.1"/>
    <property type="molecule type" value="Genomic_DNA"/>
</dbReference>
<comment type="similarity">
    <text evidence="2">Belongs to the protein kinase superfamily. CAMK Ser/Thr protein kinase family.</text>
</comment>
<keyword evidence="11" id="KW-0460">Magnesium</keyword>
<dbReference type="CDD" id="cd14075">
    <property type="entry name" value="STKc_NIM1"/>
    <property type="match status" value="1"/>
</dbReference>
<keyword evidence="4" id="KW-0723">Serine/threonine-protein kinase</keyword>
<dbReference type="PROSITE" id="PS50011">
    <property type="entry name" value="PROTEIN_KINASE_DOM"/>
    <property type="match status" value="1"/>
</dbReference>
<reference evidence="20" key="1">
    <citation type="journal article" date="2013" name="Nat. Genet.">
        <title>The draft genomes of soft-shell turtle and green sea turtle yield insights into the development and evolution of the turtle-specific body plan.</title>
        <authorList>
            <person name="Wang Z."/>
            <person name="Pascual-Anaya J."/>
            <person name="Zadissa A."/>
            <person name="Li W."/>
            <person name="Niimura Y."/>
            <person name="Huang Z."/>
            <person name="Li C."/>
            <person name="White S."/>
            <person name="Xiong Z."/>
            <person name="Fang D."/>
            <person name="Wang B."/>
            <person name="Ming Y."/>
            <person name="Chen Y."/>
            <person name="Zheng Y."/>
            <person name="Kuraku S."/>
            <person name="Pignatelli M."/>
            <person name="Herrero J."/>
            <person name="Beal K."/>
            <person name="Nozawa M."/>
            <person name="Li Q."/>
            <person name="Wang J."/>
            <person name="Zhang H."/>
            <person name="Yu L."/>
            <person name="Shigenobu S."/>
            <person name="Wang J."/>
            <person name="Liu J."/>
            <person name="Flicek P."/>
            <person name="Searle S."/>
            <person name="Wang J."/>
            <person name="Kuratani S."/>
            <person name="Yin Y."/>
            <person name="Aken B."/>
            <person name="Zhang G."/>
            <person name="Irie N."/>
        </authorList>
    </citation>
    <scope>NUCLEOTIDE SEQUENCE [LARGE SCALE GENOMIC DNA]</scope>
</reference>
<dbReference type="PANTHER" id="PTHR24346">
    <property type="entry name" value="MAP/MICROTUBULE AFFINITY-REGULATING KINASE"/>
    <property type="match status" value="1"/>
</dbReference>
<keyword evidence="5" id="KW-0597">Phosphoprotein</keyword>
<dbReference type="AlphaFoldDB" id="M7CMG7"/>
<comment type="catalytic activity">
    <reaction evidence="12">
        <text>L-threonyl-[protein] + ATP = O-phospho-L-threonyl-[protein] + ADP + H(+)</text>
        <dbReference type="Rhea" id="RHEA:46608"/>
        <dbReference type="Rhea" id="RHEA-COMP:11060"/>
        <dbReference type="Rhea" id="RHEA-COMP:11605"/>
        <dbReference type="ChEBI" id="CHEBI:15378"/>
        <dbReference type="ChEBI" id="CHEBI:30013"/>
        <dbReference type="ChEBI" id="CHEBI:30616"/>
        <dbReference type="ChEBI" id="CHEBI:61977"/>
        <dbReference type="ChEBI" id="CHEBI:456216"/>
        <dbReference type="EC" id="2.7.11.1"/>
    </reaction>
</comment>
<dbReference type="GO" id="GO:0035556">
    <property type="term" value="P:intracellular signal transduction"/>
    <property type="evidence" value="ECO:0007669"/>
    <property type="project" value="TreeGrafter"/>
</dbReference>
<comment type="catalytic activity">
    <reaction evidence="13">
        <text>L-seryl-[protein] + ATP = O-phospho-L-seryl-[protein] + ADP + H(+)</text>
        <dbReference type="Rhea" id="RHEA:17989"/>
        <dbReference type="Rhea" id="RHEA-COMP:9863"/>
        <dbReference type="Rhea" id="RHEA-COMP:11604"/>
        <dbReference type="ChEBI" id="CHEBI:15378"/>
        <dbReference type="ChEBI" id="CHEBI:29999"/>
        <dbReference type="ChEBI" id="CHEBI:30616"/>
        <dbReference type="ChEBI" id="CHEBI:83421"/>
        <dbReference type="ChEBI" id="CHEBI:456216"/>
        <dbReference type="EC" id="2.7.11.1"/>
    </reaction>
</comment>
<dbReference type="InterPro" id="IPR017441">
    <property type="entry name" value="Protein_kinase_ATP_BS"/>
</dbReference>
<sequence length="509" mass="57550">MTTSYMNGGGLGNHRYTRWNREDSGEDYGRTECYGEDEEGRKRRLTPLEKLTQDMSQDEKVVKELTLGKRIGFYRVRGEIGSGNFSQVKLGIHSLTKEKVAIKILDKTKLDQKTQRLLSREISSMEKLHHPNIIRLYEVVETLSKLHLVMEYAGGGELFVKISTEGKLAEMESKLIFSQIASAVKHMHDNNIIHRDLKAENVFYTSNTCVKVGDFGFSTISKREETLNTFCGSPPYAAPEFFRDENYVGVYVDIWALGILLYFMTTGTMPFRADTVAKLKKCILDGTYSLPPYLSDTCQKLIRGVLQPVPTARYSIECIMKNEWMQGIQYPKALDPFKLDPKYLAETSTLKEEEIEVKNTLEDLGITEEHIQNNRGRDSRSSVTGIYRIVLHRVQKKRALETVPIVTQPEPKEQDLKKAARSLGTVRGRLGVEGGPPLRLGESVPPLAAVAALLQGPNVTEIGESHGLCDFCYLCDILINKTMSKETRYQECRTTAYPVLLQMKAMGYC</sequence>
<feature type="region of interest" description="Disordered" evidence="17">
    <location>
        <begin position="1"/>
        <end position="40"/>
    </location>
</feature>
<dbReference type="eggNOG" id="KOG0583">
    <property type="taxonomic scope" value="Eukaryota"/>
</dbReference>
<keyword evidence="8 16" id="KW-0547">Nucleotide-binding</keyword>
<dbReference type="FunFam" id="3.30.200.20:FF:000003">
    <property type="entry name" value="Non-specific serine/threonine protein kinase"/>
    <property type="match status" value="1"/>
</dbReference>
<dbReference type="Proteomes" id="UP000031443">
    <property type="component" value="Unassembled WGS sequence"/>
</dbReference>
<dbReference type="InterPro" id="IPR011009">
    <property type="entry name" value="Kinase-like_dom_sf"/>
</dbReference>
<feature type="domain" description="Protein kinase" evidence="18">
    <location>
        <begin position="74"/>
        <end position="325"/>
    </location>
</feature>
<evidence type="ECO:0000256" key="2">
    <source>
        <dbReference type="ARBA" id="ARBA00006692"/>
    </source>
</evidence>
<feature type="compositionally biased region" description="Basic and acidic residues" evidence="17">
    <location>
        <begin position="19"/>
        <end position="30"/>
    </location>
</feature>
<evidence type="ECO:0000256" key="4">
    <source>
        <dbReference type="ARBA" id="ARBA00022527"/>
    </source>
</evidence>
<proteinExistence type="inferred from homology"/>
<keyword evidence="10 16" id="KW-0067">ATP-binding</keyword>
<protein>
    <recommendedName>
        <fullName evidence="14">Serine/threonine-protein kinase NIM1</fullName>
        <ecNumber evidence="3">2.7.11.1</ecNumber>
    </recommendedName>
    <alternativeName>
        <fullName evidence="15">NIM1 serine/threonine-protein kinase</fullName>
    </alternativeName>
</protein>
<evidence type="ECO:0000256" key="7">
    <source>
        <dbReference type="ARBA" id="ARBA00022723"/>
    </source>
</evidence>
<evidence type="ECO:0000256" key="12">
    <source>
        <dbReference type="ARBA" id="ARBA00047899"/>
    </source>
</evidence>
<feature type="binding site" evidence="16">
    <location>
        <position position="103"/>
    </location>
    <ligand>
        <name>ATP</name>
        <dbReference type="ChEBI" id="CHEBI:30616"/>
    </ligand>
</feature>
<evidence type="ECO:0000256" key="1">
    <source>
        <dbReference type="ARBA" id="ARBA00001946"/>
    </source>
</evidence>
<evidence type="ECO:0000256" key="3">
    <source>
        <dbReference type="ARBA" id="ARBA00012513"/>
    </source>
</evidence>
<dbReference type="EC" id="2.7.11.1" evidence="3"/>
<evidence type="ECO:0000256" key="10">
    <source>
        <dbReference type="ARBA" id="ARBA00022840"/>
    </source>
</evidence>
<evidence type="ECO:0000256" key="11">
    <source>
        <dbReference type="ARBA" id="ARBA00022842"/>
    </source>
</evidence>
<dbReference type="Gene3D" id="1.10.510.10">
    <property type="entry name" value="Transferase(Phosphotransferase) domain 1"/>
    <property type="match status" value="1"/>
</dbReference>
<evidence type="ECO:0000313" key="19">
    <source>
        <dbReference type="EMBL" id="EMP42407.1"/>
    </source>
</evidence>
<evidence type="ECO:0000256" key="17">
    <source>
        <dbReference type="SAM" id="MobiDB-lite"/>
    </source>
</evidence>
<evidence type="ECO:0000256" key="13">
    <source>
        <dbReference type="ARBA" id="ARBA00048679"/>
    </source>
</evidence>
<dbReference type="FunFam" id="1.10.510.10:FF:000346">
    <property type="entry name" value="Serine/threonine-protein kinase NIM1"/>
    <property type="match status" value="1"/>
</dbReference>
<evidence type="ECO:0000313" key="20">
    <source>
        <dbReference type="Proteomes" id="UP000031443"/>
    </source>
</evidence>
<dbReference type="STRING" id="8469.M7CMG7"/>
<dbReference type="PROSITE" id="PS00107">
    <property type="entry name" value="PROTEIN_KINASE_ATP"/>
    <property type="match status" value="1"/>
</dbReference>